<name>A0A1Y2F0K5_PROLT</name>
<evidence type="ECO:0000313" key="1">
    <source>
        <dbReference type="EMBL" id="ORY77370.1"/>
    </source>
</evidence>
<dbReference type="GeneID" id="63787305"/>
<reference evidence="1 2" key="1">
    <citation type="submission" date="2016-07" db="EMBL/GenBank/DDBJ databases">
        <title>Pervasive Adenine N6-methylation of Active Genes in Fungi.</title>
        <authorList>
            <consortium name="DOE Joint Genome Institute"/>
            <person name="Mondo S.J."/>
            <person name="Dannebaum R.O."/>
            <person name="Kuo R.C."/>
            <person name="Labutti K."/>
            <person name="Haridas S."/>
            <person name="Kuo A."/>
            <person name="Salamov A."/>
            <person name="Ahrendt S.R."/>
            <person name="Lipzen A."/>
            <person name="Sullivan W."/>
            <person name="Andreopoulos W.B."/>
            <person name="Clum A."/>
            <person name="Lindquist E."/>
            <person name="Daum C."/>
            <person name="Ramamoorthy G.K."/>
            <person name="Gryganskyi A."/>
            <person name="Culley D."/>
            <person name="Magnuson J.K."/>
            <person name="James T.Y."/>
            <person name="O'Malley M.A."/>
            <person name="Stajich J.E."/>
            <person name="Spatafora J.W."/>
            <person name="Visel A."/>
            <person name="Grigoriev I.V."/>
        </authorList>
    </citation>
    <scope>NUCLEOTIDE SEQUENCE [LARGE SCALE GENOMIC DNA]</scope>
    <source>
        <strain evidence="1 2">12-1054</strain>
    </source>
</reference>
<proteinExistence type="predicted"/>
<comment type="caution">
    <text evidence="1">The sequence shown here is derived from an EMBL/GenBank/DDBJ whole genome shotgun (WGS) entry which is preliminary data.</text>
</comment>
<dbReference type="RefSeq" id="XP_040722991.1">
    <property type="nucleotide sequence ID" value="XM_040870706.1"/>
</dbReference>
<dbReference type="AlphaFoldDB" id="A0A1Y2F0K5"/>
<evidence type="ECO:0000313" key="2">
    <source>
        <dbReference type="Proteomes" id="UP000193685"/>
    </source>
</evidence>
<accession>A0A1Y2F0K5</accession>
<dbReference type="EMBL" id="MCFI01000020">
    <property type="protein sequence ID" value="ORY77370.1"/>
    <property type="molecule type" value="Genomic_DNA"/>
</dbReference>
<protein>
    <submittedName>
        <fullName evidence="1">Uncharacterized protein</fullName>
    </submittedName>
</protein>
<gene>
    <name evidence="1" type="ORF">BCR37DRAFT_389179</name>
</gene>
<keyword evidence="2" id="KW-1185">Reference proteome</keyword>
<dbReference type="Proteomes" id="UP000193685">
    <property type="component" value="Unassembled WGS sequence"/>
</dbReference>
<organism evidence="1 2">
    <name type="scientific">Protomyces lactucae-debilis</name>
    <dbReference type="NCBI Taxonomy" id="2754530"/>
    <lineage>
        <taxon>Eukaryota</taxon>
        <taxon>Fungi</taxon>
        <taxon>Dikarya</taxon>
        <taxon>Ascomycota</taxon>
        <taxon>Taphrinomycotina</taxon>
        <taxon>Taphrinomycetes</taxon>
        <taxon>Taphrinales</taxon>
        <taxon>Protomycetaceae</taxon>
        <taxon>Protomyces</taxon>
    </lineage>
</organism>
<sequence length="391" mass="44242">MRYPYSCLTLLFSNPRISSDVAGLLKHLGRFFIENRSPPIASLIISDQHSRLSNATAMPSIIFTMFSLGRHVWLQLSWLIFAAHILTNWTDSQTVLGVRTPLPANERSRQSLGVGSSSYEGPSPMPSTYSIIESSQRLCYNVSFDLLKLQPLQLPSKRKRPSDDREQSSTSVVAHSADCSTACTDQINSYIRNWCAAQSAFTAASASCIRAQKFRIIRKSYIDHSAGKSCSKPGCNFAEIDATCACELSLGFDWIHMPLKKYDKKSYHVHPEAESDWKLYGGANTFRCSVSWIQDRLKLDGWQAKSHTLYNVLIPCGKDPVLQEGCTCYPEDYRRGLEQCLRHTIDAKPCYGPQSSEVLGCLRLSLQDWQNLYNSWESHCDWCPNWPLELW</sequence>